<evidence type="ECO:0000256" key="1">
    <source>
        <dbReference type="SAM" id="SignalP"/>
    </source>
</evidence>
<proteinExistence type="predicted"/>
<comment type="caution">
    <text evidence="2">The sequence shown here is derived from an EMBL/GenBank/DDBJ whole genome shotgun (WGS) entry which is preliminary data.</text>
</comment>
<dbReference type="AlphaFoldDB" id="A0A502DZG5"/>
<reference evidence="2 3" key="1">
    <citation type="journal article" date="2019" name="Environ. Microbiol.">
        <title>Species interactions and distinct microbial communities in high Arctic permafrost affected cryosols are associated with the CH4 and CO2 gas fluxes.</title>
        <authorList>
            <person name="Altshuler I."/>
            <person name="Hamel J."/>
            <person name="Turney S."/>
            <person name="Magnuson E."/>
            <person name="Levesque R."/>
            <person name="Greer C."/>
            <person name="Whyte L.G."/>
        </authorList>
    </citation>
    <scope>NUCLEOTIDE SEQUENCE [LARGE SCALE GENOMIC DNA]</scope>
    <source>
        <strain evidence="2 3">S5.20</strain>
    </source>
</reference>
<dbReference type="OrthoDB" id="4560359at2"/>
<keyword evidence="3" id="KW-1185">Reference proteome</keyword>
<feature type="signal peptide" evidence="1">
    <location>
        <begin position="1"/>
        <end position="26"/>
    </location>
</feature>
<evidence type="ECO:0000313" key="3">
    <source>
        <dbReference type="Proteomes" id="UP000320095"/>
    </source>
</evidence>
<gene>
    <name evidence="2" type="ORF">EAH80_25860</name>
</gene>
<dbReference type="Proteomes" id="UP000320095">
    <property type="component" value="Unassembled WGS sequence"/>
</dbReference>
<dbReference type="EMBL" id="RCZG01000015">
    <property type="protein sequence ID" value="TPG29671.1"/>
    <property type="molecule type" value="Genomic_DNA"/>
</dbReference>
<protein>
    <submittedName>
        <fullName evidence="2">DUF732 domain-containing protein</fullName>
    </submittedName>
</protein>
<keyword evidence="1" id="KW-0732">Signal</keyword>
<feature type="chain" id="PRO_5021247286" evidence="1">
    <location>
        <begin position="27"/>
        <end position="153"/>
    </location>
</feature>
<name>A0A502DZG5_9MYCO</name>
<accession>A0A502DZG5</accession>
<dbReference type="PROSITE" id="PS51257">
    <property type="entry name" value="PROKAR_LIPOPROTEIN"/>
    <property type="match status" value="1"/>
</dbReference>
<evidence type="ECO:0000313" key="2">
    <source>
        <dbReference type="EMBL" id="TPG29671.1"/>
    </source>
</evidence>
<organism evidence="2 3">
    <name type="scientific">Mycolicibacterium hodleri</name>
    <dbReference type="NCBI Taxonomy" id="49897"/>
    <lineage>
        <taxon>Bacteria</taxon>
        <taxon>Bacillati</taxon>
        <taxon>Actinomycetota</taxon>
        <taxon>Actinomycetes</taxon>
        <taxon>Mycobacteriales</taxon>
        <taxon>Mycobacteriaceae</taxon>
        <taxon>Mycolicibacterium</taxon>
    </lineage>
</organism>
<sequence length="153" mass="15790">MHLGRPRTASVTVACAALMVSGCGMGDDVMATIGMPPSQTTAVGANAQNFDGPPVLGPGDEPDLVVTPEQRSFLDALMESGVKPSSDLSALNIGSCVCQARAANQSDQVVWDFIMPMVRGDVRDSYGESVAAPAGQVNAATADYIRIATDTLC</sequence>